<evidence type="ECO:0000313" key="1">
    <source>
        <dbReference type="EMBL" id="GAA2024915.1"/>
    </source>
</evidence>
<evidence type="ECO:0000313" key="2">
    <source>
        <dbReference type="Proteomes" id="UP001500751"/>
    </source>
</evidence>
<comment type="caution">
    <text evidence="1">The sequence shown here is derived from an EMBL/GenBank/DDBJ whole genome shotgun (WGS) entry which is preliminary data.</text>
</comment>
<reference evidence="2" key="1">
    <citation type="journal article" date="2019" name="Int. J. Syst. Evol. Microbiol.">
        <title>The Global Catalogue of Microorganisms (GCM) 10K type strain sequencing project: providing services to taxonomists for standard genome sequencing and annotation.</title>
        <authorList>
            <consortium name="The Broad Institute Genomics Platform"/>
            <consortium name="The Broad Institute Genome Sequencing Center for Infectious Disease"/>
            <person name="Wu L."/>
            <person name="Ma J."/>
        </authorList>
    </citation>
    <scope>NUCLEOTIDE SEQUENCE [LARGE SCALE GENOMIC DNA]</scope>
    <source>
        <strain evidence="2">JCM 16014</strain>
    </source>
</reference>
<accession>A0ABP5FEA0</accession>
<gene>
    <name evidence="1" type="ORF">GCM10009839_23540</name>
</gene>
<keyword evidence="2" id="KW-1185">Reference proteome</keyword>
<name>A0ABP5FEA0_9ACTN</name>
<protein>
    <submittedName>
        <fullName evidence="1">Uncharacterized protein</fullName>
    </submittedName>
</protein>
<dbReference type="Proteomes" id="UP001500751">
    <property type="component" value="Unassembled WGS sequence"/>
</dbReference>
<dbReference type="EMBL" id="BAAAQN010000010">
    <property type="protein sequence ID" value="GAA2024915.1"/>
    <property type="molecule type" value="Genomic_DNA"/>
</dbReference>
<proteinExistence type="predicted"/>
<dbReference type="InterPro" id="IPR011990">
    <property type="entry name" value="TPR-like_helical_dom_sf"/>
</dbReference>
<organism evidence="1 2">
    <name type="scientific">Catenulispora yoronensis</name>
    <dbReference type="NCBI Taxonomy" id="450799"/>
    <lineage>
        <taxon>Bacteria</taxon>
        <taxon>Bacillati</taxon>
        <taxon>Actinomycetota</taxon>
        <taxon>Actinomycetes</taxon>
        <taxon>Catenulisporales</taxon>
        <taxon>Catenulisporaceae</taxon>
        <taxon>Catenulispora</taxon>
    </lineage>
</organism>
<dbReference type="SUPFAM" id="SSF81901">
    <property type="entry name" value="HCP-like"/>
    <property type="match status" value="3"/>
</dbReference>
<dbReference type="Gene3D" id="1.25.40.10">
    <property type="entry name" value="Tetratricopeptide repeat domain"/>
    <property type="match status" value="2"/>
</dbReference>
<sequence>MVDVLADEPRLVADWTEAQLGVHAAVAGSAREVELGRFVVPTYVERDHDAGLRRRMDSALAEAQAALLILRGGSCTGKTRTAVEAIRVRLPDWVLIFPKTQESLLSVLAAQAAGPRTVLWLDEAQEYLSSEVVAAALRTYLEQPGPAFVVMTLWPERYGEIFAQGGHVGKLLASSRPVDIPRSFSGRDMRVLRKTAKHDRSLDAVLKASMRDDVTQTLAAGPALVDHYEQAASPSQRYGRAIIDAAMDAARLGDVRVVSAAFLKQAAPGYLSDSERKEADPDWFDQALIYARTKIRGVASPLSNVAVPGAMGSTPDAYQLADYLDSYGRLTRRGDFPPNSFWEAVENNVVVARELERFGWSAKSGRRFKLASLAFHCAFDLGSTSSLSGLAWLRQEMGDLEDAEALHWRLAEAGSLMALEDLAYLREQAGDYESAEELALLSAGKGLVQPLASLMWSRLSDPDEAERIARLSLEAKDTHPVVELAAVLHHRGDTSGARRLYEAGAEAGNPFALRALSVMRFNEGDVQEAERFAIAAAESGFPQTLTEFAEIVERLGERDKALDLARYAVEIGREPEVAGLAWMLHRIGHEDEALEAARRVIDSSDSAALLFPAWRLKASWSGAEDLCEQAARNGNAGALIGLVHEWRRVATHAGLTGLESVAIEWENVEALAFLADVSEAAGDVENAEALLRRAVSLGHATSCLHLAEMFQEMGDMAGAEKVLLEGIAMGDGLCFRELSKIWAAMGREEASRLLPNSGLEADGQLAAPSWKQDHRQRWTW</sequence>